<protein>
    <submittedName>
        <fullName evidence="4">Uncharacterized protein</fullName>
    </submittedName>
</protein>
<gene>
    <name evidence="4" type="ORF">MNOR_LOCUS34498</name>
</gene>
<name>A0AAV2SC86_MEGNR</name>
<dbReference type="GO" id="GO:0046872">
    <property type="term" value="F:metal ion binding"/>
    <property type="evidence" value="ECO:0007669"/>
    <property type="project" value="UniProtKB-KW"/>
</dbReference>
<feature type="non-terminal residue" evidence="4">
    <location>
        <position position="491"/>
    </location>
</feature>
<proteinExistence type="predicted"/>
<comment type="caution">
    <text evidence="4">The sequence shown here is derived from an EMBL/GenBank/DDBJ whole genome shotgun (WGS) entry which is preliminary data.</text>
</comment>
<evidence type="ECO:0000256" key="1">
    <source>
        <dbReference type="ARBA" id="ARBA00022723"/>
    </source>
</evidence>
<evidence type="ECO:0000313" key="5">
    <source>
        <dbReference type="Proteomes" id="UP001497623"/>
    </source>
</evidence>
<keyword evidence="1" id="KW-0479">Metal-binding</keyword>
<dbReference type="PANTHER" id="PTHR10342:SF273">
    <property type="entry name" value="RE14504P"/>
    <property type="match status" value="1"/>
</dbReference>
<keyword evidence="5" id="KW-1185">Reference proteome</keyword>
<dbReference type="InterPro" id="IPR017850">
    <property type="entry name" value="Alkaline_phosphatase_core_sf"/>
</dbReference>
<dbReference type="Gene3D" id="3.30.1120.10">
    <property type="match status" value="1"/>
</dbReference>
<dbReference type="AlphaFoldDB" id="A0AAV2SC86"/>
<dbReference type="GO" id="GO:0008484">
    <property type="term" value="F:sulfuric ester hydrolase activity"/>
    <property type="evidence" value="ECO:0007669"/>
    <property type="project" value="InterPro"/>
</dbReference>
<keyword evidence="3" id="KW-0325">Glycoprotein</keyword>
<keyword evidence="2" id="KW-0106">Calcium</keyword>
<accession>A0AAV2SC86</accession>
<reference evidence="4 5" key="1">
    <citation type="submission" date="2024-05" db="EMBL/GenBank/DDBJ databases">
        <authorList>
            <person name="Wallberg A."/>
        </authorList>
    </citation>
    <scope>NUCLEOTIDE SEQUENCE [LARGE SCALE GENOMIC DNA]</scope>
</reference>
<evidence type="ECO:0000256" key="3">
    <source>
        <dbReference type="ARBA" id="ARBA00023180"/>
    </source>
</evidence>
<organism evidence="4 5">
    <name type="scientific">Meganyctiphanes norvegica</name>
    <name type="common">Northern krill</name>
    <name type="synonym">Thysanopoda norvegica</name>
    <dbReference type="NCBI Taxonomy" id="48144"/>
    <lineage>
        <taxon>Eukaryota</taxon>
        <taxon>Metazoa</taxon>
        <taxon>Ecdysozoa</taxon>
        <taxon>Arthropoda</taxon>
        <taxon>Crustacea</taxon>
        <taxon>Multicrustacea</taxon>
        <taxon>Malacostraca</taxon>
        <taxon>Eumalacostraca</taxon>
        <taxon>Eucarida</taxon>
        <taxon>Euphausiacea</taxon>
        <taxon>Euphausiidae</taxon>
        <taxon>Meganyctiphanes</taxon>
    </lineage>
</organism>
<evidence type="ECO:0000313" key="4">
    <source>
        <dbReference type="EMBL" id="CAL4174373.1"/>
    </source>
</evidence>
<dbReference type="InterPro" id="IPR047115">
    <property type="entry name" value="ARSB"/>
</dbReference>
<dbReference type="EMBL" id="CAXKWB010053422">
    <property type="protein sequence ID" value="CAL4174373.1"/>
    <property type="molecule type" value="Genomic_DNA"/>
</dbReference>
<dbReference type="SUPFAM" id="SSF53649">
    <property type="entry name" value="Alkaline phosphatase-like"/>
    <property type="match status" value="1"/>
</dbReference>
<dbReference type="PANTHER" id="PTHR10342">
    <property type="entry name" value="ARYLSULFATASE"/>
    <property type="match status" value="1"/>
</dbReference>
<sequence>MADAAAVAMRDKSRFDLVGVPLPPLYQAHNGNFFSREVKRSYETAGPGSGLPDYNRTLAHYGCWSNHHQSSFPYYYIHEGELGFQSFAGPWGQDLVCMLRDEREKESGYISGHHATIVHLFPSRAPYLIHSGVKFFRLKHILQCIGNRCDYVFKSSRCIAFHLIHSLYARFGRAVKPLKVSVIQHSTLKLLCQKVGGRGRAFNIRGVLVKWGLIPFCGVKASLWEGGTHGAGFLWSPLLQNPGRVSHQMLTIYDWLPTLYSAAGGDIKDLHKIDGVNQWASLVNNLPSVRKEFLVNIDPIQGGAALRMGDWKLIYKPTGFGNHWDDWFGPSGRNETAPQTALPEIFKQILNSPAAVAVKKINPQAFRNMNNTRNEAEILCGPVPANATLHCNIETSPCLFHIPSDPCEFSNVASQHPDIVNLLQGRLTQYNATTVPPRNKPWDPAANPKYWDYTWTNWKDFPSPLTEHVLSNLKPHDWKLIDDPYGDMRYD</sequence>
<dbReference type="Proteomes" id="UP001497623">
    <property type="component" value="Unassembled WGS sequence"/>
</dbReference>
<evidence type="ECO:0000256" key="2">
    <source>
        <dbReference type="ARBA" id="ARBA00022837"/>
    </source>
</evidence>
<dbReference type="Gene3D" id="3.40.720.10">
    <property type="entry name" value="Alkaline Phosphatase, subunit A"/>
    <property type="match status" value="1"/>
</dbReference>